<dbReference type="HOGENOM" id="CLU_1846481_0_0_1"/>
<dbReference type="InParanoid" id="G2Q5U4"/>
<dbReference type="KEGG" id="mtm:MYCTH_2122693"/>
<reference evidence="1 2" key="1">
    <citation type="journal article" date="2011" name="Nat. Biotechnol.">
        <title>Comparative genomic analysis of the thermophilic biomass-degrading fungi Myceliophthora thermophila and Thielavia terrestris.</title>
        <authorList>
            <person name="Berka R.M."/>
            <person name="Grigoriev I.V."/>
            <person name="Otillar R."/>
            <person name="Salamov A."/>
            <person name="Grimwood J."/>
            <person name="Reid I."/>
            <person name="Ishmael N."/>
            <person name="John T."/>
            <person name="Darmond C."/>
            <person name="Moisan M.-C."/>
            <person name="Henrissat B."/>
            <person name="Coutinho P.M."/>
            <person name="Lombard V."/>
            <person name="Natvig D.O."/>
            <person name="Lindquist E."/>
            <person name="Schmutz J."/>
            <person name="Lucas S."/>
            <person name="Harris P."/>
            <person name="Powlowski J."/>
            <person name="Bellemare A."/>
            <person name="Taylor D."/>
            <person name="Butler G."/>
            <person name="de Vries R.P."/>
            <person name="Allijn I.E."/>
            <person name="van den Brink J."/>
            <person name="Ushinsky S."/>
            <person name="Storms R."/>
            <person name="Powell A.J."/>
            <person name="Paulsen I.T."/>
            <person name="Elbourne L.D.H."/>
            <person name="Baker S.E."/>
            <person name="Magnuson J."/>
            <person name="LaBoissiere S."/>
            <person name="Clutterbuck A.J."/>
            <person name="Martinez D."/>
            <person name="Wogulis M."/>
            <person name="de Leon A.L."/>
            <person name="Rey M.W."/>
            <person name="Tsang A."/>
        </authorList>
    </citation>
    <scope>NUCLEOTIDE SEQUENCE [LARGE SCALE GENOMIC DNA]</scope>
    <source>
        <strain evidence="2">ATCC 42464 / BCRC 31852 / DSM 1799</strain>
    </source>
</reference>
<proteinExistence type="predicted"/>
<evidence type="ECO:0000313" key="2">
    <source>
        <dbReference type="Proteomes" id="UP000007322"/>
    </source>
</evidence>
<name>G2Q5U4_THET4</name>
<gene>
    <name evidence="1" type="ORF">MYCTH_2122693</name>
</gene>
<dbReference type="VEuPathDB" id="FungiDB:MYCTH_2122693"/>
<dbReference type="Proteomes" id="UP000007322">
    <property type="component" value="Chromosome 1"/>
</dbReference>
<dbReference type="EMBL" id="CP003002">
    <property type="protein sequence ID" value="AEO53820.1"/>
    <property type="molecule type" value="Genomic_DNA"/>
</dbReference>
<evidence type="ECO:0000313" key="1">
    <source>
        <dbReference type="EMBL" id="AEO53820.1"/>
    </source>
</evidence>
<accession>G2Q5U4</accession>
<organism evidence="1 2">
    <name type="scientific">Thermothelomyces thermophilus (strain ATCC 42464 / BCRC 31852 / DSM 1799)</name>
    <name type="common">Sporotrichum thermophile</name>
    <dbReference type="NCBI Taxonomy" id="573729"/>
    <lineage>
        <taxon>Eukaryota</taxon>
        <taxon>Fungi</taxon>
        <taxon>Dikarya</taxon>
        <taxon>Ascomycota</taxon>
        <taxon>Pezizomycotina</taxon>
        <taxon>Sordariomycetes</taxon>
        <taxon>Sordariomycetidae</taxon>
        <taxon>Sordariales</taxon>
        <taxon>Chaetomiaceae</taxon>
        <taxon>Thermothelomyces</taxon>
    </lineage>
</organism>
<protein>
    <submittedName>
        <fullName evidence="1">Uncharacterized protein</fullName>
    </submittedName>
</protein>
<sequence>MAPFQTTPHRCQWTGSGVNGDFTTESPLSLSTARLSTAAQTTAAHNTVRINTDFYRGCDTAASDCGRRGFCRSSASREGKLLSSSYAGFSHTVASAVSRRPLGAAELAMAPPVALRTHRATAELQQRKSSTRILPFFPY</sequence>
<dbReference type="RefSeq" id="XP_003659065.1">
    <property type="nucleotide sequence ID" value="XM_003659017.1"/>
</dbReference>
<dbReference type="AlphaFoldDB" id="G2Q5U4"/>
<keyword evidence="2" id="KW-1185">Reference proteome</keyword>
<dbReference type="GeneID" id="11508898"/>